<reference evidence="3" key="1">
    <citation type="journal article" date="2019" name="Int. J. Syst. Evol. Microbiol.">
        <title>The Global Catalogue of Microorganisms (GCM) 10K type strain sequencing project: providing services to taxonomists for standard genome sequencing and annotation.</title>
        <authorList>
            <consortium name="The Broad Institute Genomics Platform"/>
            <consortium name="The Broad Institute Genome Sequencing Center for Infectious Disease"/>
            <person name="Wu L."/>
            <person name="Ma J."/>
        </authorList>
    </citation>
    <scope>NUCLEOTIDE SEQUENCE [LARGE SCALE GENOMIC DNA]</scope>
    <source>
        <strain evidence="3">CECT 8979</strain>
    </source>
</reference>
<dbReference type="Proteomes" id="UP001595812">
    <property type="component" value="Unassembled WGS sequence"/>
</dbReference>
<protein>
    <recommendedName>
        <fullName evidence="4">CXXC-20-CXXC protein</fullName>
    </recommendedName>
</protein>
<evidence type="ECO:0008006" key="4">
    <source>
        <dbReference type="Google" id="ProtNLM"/>
    </source>
</evidence>
<proteinExistence type="predicted"/>
<keyword evidence="1" id="KW-0472">Membrane</keyword>
<comment type="caution">
    <text evidence="2">The sequence shown here is derived from an EMBL/GenBank/DDBJ whole genome shotgun (WGS) entry which is preliminary data.</text>
</comment>
<dbReference type="EMBL" id="JBHSAT010000004">
    <property type="protein sequence ID" value="MFC3876993.1"/>
    <property type="molecule type" value="Genomic_DNA"/>
</dbReference>
<feature type="transmembrane region" description="Helical" evidence="1">
    <location>
        <begin position="56"/>
        <end position="79"/>
    </location>
</feature>
<keyword evidence="1" id="KW-0812">Transmembrane</keyword>
<evidence type="ECO:0000313" key="2">
    <source>
        <dbReference type="EMBL" id="MFC3876993.1"/>
    </source>
</evidence>
<accession>A0ABV8AGF8</accession>
<gene>
    <name evidence="2" type="ORF">ACFOSX_07075</name>
</gene>
<dbReference type="RefSeq" id="WP_386098422.1">
    <property type="nucleotide sequence ID" value="NZ_JBHSAT010000004.1"/>
</dbReference>
<keyword evidence="3" id="KW-1185">Reference proteome</keyword>
<sequence length="112" mass="12802">MRLTTHCSSCKENIKIKSSASTRGDLQMEKGDEIKVNCPQCGKVEKKHINEIRAEANNFIIVGSIILCLVVTAFLWYYFGAIGLVGFAIPIIVWYQQMNATRSFNLYRIRRK</sequence>
<evidence type="ECO:0000313" key="3">
    <source>
        <dbReference type="Proteomes" id="UP001595812"/>
    </source>
</evidence>
<organism evidence="2 3">
    <name type="scientific">Winogradskyella maritima</name>
    <dbReference type="NCBI Taxonomy" id="1517766"/>
    <lineage>
        <taxon>Bacteria</taxon>
        <taxon>Pseudomonadati</taxon>
        <taxon>Bacteroidota</taxon>
        <taxon>Flavobacteriia</taxon>
        <taxon>Flavobacteriales</taxon>
        <taxon>Flavobacteriaceae</taxon>
        <taxon>Winogradskyella</taxon>
    </lineage>
</organism>
<keyword evidence="1" id="KW-1133">Transmembrane helix</keyword>
<evidence type="ECO:0000256" key="1">
    <source>
        <dbReference type="SAM" id="Phobius"/>
    </source>
</evidence>
<name>A0ABV8AGF8_9FLAO</name>